<comment type="pathway">
    <text evidence="2 15">Cofactor biosynthesis; FAD biosynthesis; FAD from FMN: step 1/1.</text>
</comment>
<dbReference type="InterPro" id="IPR015864">
    <property type="entry name" value="FAD_synthase"/>
</dbReference>
<dbReference type="GO" id="GO:0006747">
    <property type="term" value="P:FAD biosynthetic process"/>
    <property type="evidence" value="ECO:0007669"/>
    <property type="project" value="UniProtKB-UniRule"/>
</dbReference>
<name>A0A2Z4AIM9_9BACT</name>
<comment type="catalytic activity">
    <reaction evidence="14 15">
        <text>FMN + ATP + H(+) = FAD + diphosphate</text>
        <dbReference type="Rhea" id="RHEA:17237"/>
        <dbReference type="ChEBI" id="CHEBI:15378"/>
        <dbReference type="ChEBI" id="CHEBI:30616"/>
        <dbReference type="ChEBI" id="CHEBI:33019"/>
        <dbReference type="ChEBI" id="CHEBI:57692"/>
        <dbReference type="ChEBI" id="CHEBI:58210"/>
        <dbReference type="EC" id="2.7.7.2"/>
    </reaction>
</comment>
<keyword evidence="7 15" id="KW-0548">Nucleotidyltransferase</keyword>
<dbReference type="Proteomes" id="UP000247465">
    <property type="component" value="Chromosome"/>
</dbReference>
<dbReference type="GO" id="GO:0008531">
    <property type="term" value="F:riboflavin kinase activity"/>
    <property type="evidence" value="ECO:0007669"/>
    <property type="project" value="UniProtKB-UniRule"/>
</dbReference>
<dbReference type="UniPathway" id="UPA00276">
    <property type="reaction ID" value="UER00406"/>
</dbReference>
<dbReference type="UniPathway" id="UPA00277">
    <property type="reaction ID" value="UER00407"/>
</dbReference>
<keyword evidence="5 15" id="KW-0288">FMN</keyword>
<evidence type="ECO:0000256" key="7">
    <source>
        <dbReference type="ARBA" id="ARBA00022695"/>
    </source>
</evidence>
<comment type="catalytic activity">
    <reaction evidence="13 15">
        <text>riboflavin + ATP = FMN + ADP + H(+)</text>
        <dbReference type="Rhea" id="RHEA:14357"/>
        <dbReference type="ChEBI" id="CHEBI:15378"/>
        <dbReference type="ChEBI" id="CHEBI:30616"/>
        <dbReference type="ChEBI" id="CHEBI:57986"/>
        <dbReference type="ChEBI" id="CHEBI:58210"/>
        <dbReference type="ChEBI" id="CHEBI:456216"/>
        <dbReference type="EC" id="2.7.1.26"/>
    </reaction>
</comment>
<keyword evidence="6 15" id="KW-0808">Transferase</keyword>
<comment type="function">
    <text evidence="1">Catalyzes the phosphorylation of riboflavin to FMN followed by the adenylation of FMN to FAD.</text>
</comment>
<dbReference type="GO" id="GO:0009398">
    <property type="term" value="P:FMN biosynthetic process"/>
    <property type="evidence" value="ECO:0007669"/>
    <property type="project" value="UniProtKB-UniRule"/>
</dbReference>
<proteinExistence type="inferred from homology"/>
<evidence type="ECO:0000256" key="4">
    <source>
        <dbReference type="ARBA" id="ARBA00022630"/>
    </source>
</evidence>
<comment type="pathway">
    <text evidence="3 15">Cofactor biosynthesis; FMN biosynthesis; FMN from riboflavin (ATP route): step 1/1.</text>
</comment>
<dbReference type="AlphaFoldDB" id="A0A2Z4AIM9"/>
<dbReference type="InterPro" id="IPR002606">
    <property type="entry name" value="Riboflavin_kinase_bac"/>
</dbReference>
<dbReference type="PIRSF" id="PIRSF004491">
    <property type="entry name" value="FAD_Synth"/>
    <property type="match status" value="1"/>
</dbReference>
<dbReference type="KEGG" id="mtar:DF168_01176"/>
<dbReference type="Pfam" id="PF01687">
    <property type="entry name" value="Flavokinase"/>
    <property type="match status" value="1"/>
</dbReference>
<dbReference type="CDD" id="cd02064">
    <property type="entry name" value="FAD_synthetase_N"/>
    <property type="match status" value="1"/>
</dbReference>
<dbReference type="InterPro" id="IPR014729">
    <property type="entry name" value="Rossmann-like_a/b/a_fold"/>
</dbReference>
<evidence type="ECO:0000256" key="11">
    <source>
        <dbReference type="ARBA" id="ARBA00022840"/>
    </source>
</evidence>
<evidence type="ECO:0000256" key="15">
    <source>
        <dbReference type="PIRNR" id="PIRNR004491"/>
    </source>
</evidence>
<evidence type="ECO:0000313" key="18">
    <source>
        <dbReference type="Proteomes" id="UP000247465"/>
    </source>
</evidence>
<evidence type="ECO:0000256" key="2">
    <source>
        <dbReference type="ARBA" id="ARBA00004726"/>
    </source>
</evidence>
<dbReference type="PANTHER" id="PTHR22749:SF6">
    <property type="entry name" value="RIBOFLAVIN KINASE"/>
    <property type="match status" value="1"/>
</dbReference>
<dbReference type="EC" id="2.7.7.2" evidence="15"/>
<feature type="domain" description="Riboflavin kinase" evidence="16">
    <location>
        <begin position="186"/>
        <end position="312"/>
    </location>
</feature>
<keyword evidence="10 15" id="KW-0274">FAD</keyword>
<evidence type="ECO:0000313" key="17">
    <source>
        <dbReference type="EMBL" id="AWT59977.1"/>
    </source>
</evidence>
<keyword evidence="11 15" id="KW-0067">ATP-binding</keyword>
<dbReference type="SMART" id="SM00904">
    <property type="entry name" value="Flavokinase"/>
    <property type="match status" value="1"/>
</dbReference>
<evidence type="ECO:0000259" key="16">
    <source>
        <dbReference type="SMART" id="SM00904"/>
    </source>
</evidence>
<dbReference type="PANTHER" id="PTHR22749">
    <property type="entry name" value="RIBOFLAVIN KINASE/FMN ADENYLYLTRANSFERASE"/>
    <property type="match status" value="1"/>
</dbReference>
<dbReference type="InterPro" id="IPR023468">
    <property type="entry name" value="Riboflavin_kinase"/>
</dbReference>
<evidence type="ECO:0000256" key="12">
    <source>
        <dbReference type="ARBA" id="ARBA00023268"/>
    </source>
</evidence>
<keyword evidence="9 15" id="KW-0418">Kinase</keyword>
<evidence type="ECO:0000256" key="14">
    <source>
        <dbReference type="ARBA" id="ARBA00049494"/>
    </source>
</evidence>
<evidence type="ECO:0000256" key="13">
    <source>
        <dbReference type="ARBA" id="ARBA00047880"/>
    </source>
</evidence>
<dbReference type="GO" id="GO:0005524">
    <property type="term" value="F:ATP binding"/>
    <property type="evidence" value="ECO:0007669"/>
    <property type="project" value="UniProtKB-UniRule"/>
</dbReference>
<evidence type="ECO:0000256" key="10">
    <source>
        <dbReference type="ARBA" id="ARBA00022827"/>
    </source>
</evidence>
<dbReference type="SUPFAM" id="SSF82114">
    <property type="entry name" value="Riboflavin kinase-like"/>
    <property type="match status" value="1"/>
</dbReference>
<comment type="similarity">
    <text evidence="15">Belongs to the ribF family.</text>
</comment>
<dbReference type="GO" id="GO:0009231">
    <property type="term" value="P:riboflavin biosynthetic process"/>
    <property type="evidence" value="ECO:0007669"/>
    <property type="project" value="InterPro"/>
</dbReference>
<sequence length="315" mass="35433">MKQSGAVTEFDKVKVGKNPLHLAIGMFDGVHLGHRAVIEAAIQSARRSGDVSGILTFYPHPSRVLYPENPTPLLISSKMKTSILYEMGVDFVIQKEFTQIFAQVEAEDFLTTLKQTLPTLVSVFVGEDYRFGKNRRGDVCLMIKEARRLGLHVFSVERIKLNGEDISSTRIREHIQAGRIEESNQLLGYVYSCAGRVCRGQKIGRGIGFPTLNLSWTPELFPRFGVYAVRVVLEGCEKCLPGVANYGIRPTTSEKGEPLLEVHLLKDLDVQLGTKLVVKWYTFIRPEIRFPHLDALRRQIAIDKEKAFQILSSVC</sequence>
<protein>
    <recommendedName>
        <fullName evidence="15">Riboflavin biosynthesis protein</fullName>
    </recommendedName>
    <domain>
        <recommendedName>
            <fullName evidence="15">Riboflavin kinase</fullName>
            <ecNumber evidence="15">2.7.1.26</ecNumber>
        </recommendedName>
        <alternativeName>
            <fullName evidence="15">Flavokinase</fullName>
        </alternativeName>
    </domain>
    <domain>
        <recommendedName>
            <fullName evidence="15">FMN adenylyltransferase</fullName>
            <ecNumber evidence="15">2.7.7.2</ecNumber>
        </recommendedName>
        <alternativeName>
            <fullName evidence="15">FAD pyrophosphorylase</fullName>
        </alternativeName>
        <alternativeName>
            <fullName evidence="15">FAD synthase</fullName>
        </alternativeName>
    </domain>
</protein>
<dbReference type="EC" id="2.7.1.26" evidence="15"/>
<evidence type="ECO:0000256" key="3">
    <source>
        <dbReference type="ARBA" id="ARBA00005201"/>
    </source>
</evidence>
<dbReference type="SUPFAM" id="SSF52374">
    <property type="entry name" value="Nucleotidylyl transferase"/>
    <property type="match status" value="1"/>
</dbReference>
<organism evidence="17 18">
    <name type="scientific">Candidatus Moanibacter tarae</name>
    <dbReference type="NCBI Taxonomy" id="2200854"/>
    <lineage>
        <taxon>Bacteria</taxon>
        <taxon>Pseudomonadati</taxon>
        <taxon>Verrucomicrobiota</taxon>
        <taxon>Opitutia</taxon>
        <taxon>Puniceicoccales</taxon>
        <taxon>Puniceicoccales incertae sedis</taxon>
        <taxon>Candidatus Moanibacter</taxon>
    </lineage>
</organism>
<dbReference type="NCBIfam" id="TIGR00083">
    <property type="entry name" value="ribF"/>
    <property type="match status" value="1"/>
</dbReference>
<dbReference type="GO" id="GO:0003919">
    <property type="term" value="F:FMN adenylyltransferase activity"/>
    <property type="evidence" value="ECO:0007669"/>
    <property type="project" value="UniProtKB-UniRule"/>
</dbReference>
<keyword evidence="4 15" id="KW-0285">Flavoprotein</keyword>
<keyword evidence="12" id="KW-0511">Multifunctional enzyme</keyword>
<dbReference type="InterPro" id="IPR023465">
    <property type="entry name" value="Riboflavin_kinase_dom_sf"/>
</dbReference>
<evidence type="ECO:0000256" key="1">
    <source>
        <dbReference type="ARBA" id="ARBA00002121"/>
    </source>
</evidence>
<dbReference type="InterPro" id="IPR015865">
    <property type="entry name" value="Riboflavin_kinase_bac/euk"/>
</dbReference>
<evidence type="ECO:0000256" key="6">
    <source>
        <dbReference type="ARBA" id="ARBA00022679"/>
    </source>
</evidence>
<dbReference type="EMBL" id="CP029803">
    <property type="protein sequence ID" value="AWT59977.1"/>
    <property type="molecule type" value="Genomic_DNA"/>
</dbReference>
<dbReference type="Pfam" id="PF06574">
    <property type="entry name" value="FAD_syn"/>
    <property type="match status" value="1"/>
</dbReference>
<keyword evidence="8 15" id="KW-0547">Nucleotide-binding</keyword>
<evidence type="ECO:0000256" key="5">
    <source>
        <dbReference type="ARBA" id="ARBA00022643"/>
    </source>
</evidence>
<dbReference type="Gene3D" id="2.40.30.30">
    <property type="entry name" value="Riboflavin kinase-like"/>
    <property type="match status" value="1"/>
</dbReference>
<evidence type="ECO:0000256" key="9">
    <source>
        <dbReference type="ARBA" id="ARBA00022777"/>
    </source>
</evidence>
<reference evidence="17 18" key="1">
    <citation type="submission" date="2018-06" db="EMBL/GenBank/DDBJ databases">
        <title>Draft Genome Sequence of a Novel Marine Bacterium Related to the Verrucomicrobia.</title>
        <authorList>
            <person name="Vosseberg J."/>
            <person name="Martijn J."/>
            <person name="Ettema T.J.G."/>
        </authorList>
    </citation>
    <scope>NUCLEOTIDE SEQUENCE [LARGE SCALE GENOMIC DNA]</scope>
    <source>
        <strain evidence="17">TARA_B100001123</strain>
    </source>
</reference>
<evidence type="ECO:0000256" key="8">
    <source>
        <dbReference type="ARBA" id="ARBA00022741"/>
    </source>
</evidence>
<accession>A0A2Z4AIM9</accession>
<gene>
    <name evidence="17" type="primary">ribF</name>
    <name evidence="17" type="ORF">DF168_01176</name>
</gene>
<dbReference type="Gene3D" id="3.40.50.620">
    <property type="entry name" value="HUPs"/>
    <property type="match status" value="1"/>
</dbReference>